<evidence type="ECO:0000259" key="21">
    <source>
        <dbReference type="Pfam" id="PF17852"/>
    </source>
</evidence>
<evidence type="ECO:0000256" key="10">
    <source>
        <dbReference type="ARBA" id="ARBA00023175"/>
    </source>
</evidence>
<dbReference type="InterPro" id="IPR042219">
    <property type="entry name" value="AAA_lid_11_sf"/>
</dbReference>
<feature type="domain" description="Dynein heavy chain ATP-binding dynein motor region" evidence="20">
    <location>
        <begin position="3167"/>
        <end position="3388"/>
    </location>
</feature>
<evidence type="ECO:0000259" key="19">
    <source>
        <dbReference type="Pfam" id="PF12780"/>
    </source>
</evidence>
<keyword evidence="12" id="KW-0966">Cell projection</keyword>
<feature type="coiled-coil region" evidence="13">
    <location>
        <begin position="2810"/>
        <end position="2872"/>
    </location>
</feature>
<dbReference type="Gene3D" id="1.10.8.720">
    <property type="entry name" value="Region D6 of dynein motor"/>
    <property type="match status" value="1"/>
</dbReference>
<dbReference type="FunFam" id="1.10.8.710:FF:000004">
    <property type="entry name" value="Dynein axonemal heavy chain 6"/>
    <property type="match status" value="1"/>
</dbReference>
<dbReference type="GO" id="GO:0005524">
    <property type="term" value="F:ATP binding"/>
    <property type="evidence" value="ECO:0007669"/>
    <property type="project" value="UniProtKB-KW"/>
</dbReference>
<feature type="domain" description="Dynein heavy chain AAA module D4" evidence="19">
    <location>
        <begin position="2536"/>
        <end position="2794"/>
    </location>
</feature>
<dbReference type="GO" id="GO:0045505">
    <property type="term" value="F:dynein intermediate chain binding"/>
    <property type="evidence" value="ECO:0007669"/>
    <property type="project" value="InterPro"/>
</dbReference>
<dbReference type="PANTHER" id="PTHR22878">
    <property type="entry name" value="DYNEIN HEAVY CHAIN 6, AXONEMAL-LIKE-RELATED"/>
    <property type="match status" value="1"/>
</dbReference>
<evidence type="ECO:0000259" key="18">
    <source>
        <dbReference type="Pfam" id="PF12777"/>
    </source>
</evidence>
<dbReference type="Pfam" id="PF12775">
    <property type="entry name" value="AAA_7"/>
    <property type="match status" value="2"/>
</dbReference>
<dbReference type="FunFam" id="3.40.50.300:FF:000049">
    <property type="entry name" value="Dynein, axonemal, heavy chain 5"/>
    <property type="match status" value="1"/>
</dbReference>
<comment type="caution">
    <text evidence="25">The sequence shown here is derived from an EMBL/GenBank/DDBJ whole genome shotgun (WGS) entry which is preliminary data.</text>
</comment>
<dbReference type="FunFam" id="1.10.8.1220:FF:000001">
    <property type="entry name" value="Dynein axonemal heavy chain 5"/>
    <property type="match status" value="1"/>
</dbReference>
<dbReference type="Pfam" id="PF08393">
    <property type="entry name" value="DHC_N2"/>
    <property type="match status" value="1"/>
</dbReference>
<dbReference type="FunFam" id="3.40.50.300:FF:002141">
    <property type="entry name" value="Dynein heavy chain"/>
    <property type="match status" value="1"/>
</dbReference>
<dbReference type="Gene3D" id="1.20.1270.280">
    <property type="match status" value="1"/>
</dbReference>
<sequence length="4310" mass="482578">MPVAIWLGAEPAKASRRGVAAPASRILALGRRGSGWSALGLGCGCDAERLCRDQGLPRPGNAGHKMAVTGFTPSTTRALDDDVKASPRPEDLAAKVAASPKRAGLERRLYAGLGGMRRGVTSRDASLQGQLSPQELDDEEIHRRGEAQSVAMLTSELARQRRYRIHHESFTERMIAQEPQCAALLDEKSFLYLVRKPGGTAYDLTLSKTKGDLGGSGQEFFIVSSNGVTVHYPNGSTDFVSMHQFEREFYLFSQINRIDFFRKYRIWKSFKDWKRNVRARKTNAAKASLTENLFILHPLLRTALLCLRTMCVNTASSRLFIIDSTRTYALEEFTETQHLQRELAREQLERFSDEVRQLVVATCDSALRNFLEESGFARQFSSTASAEEKAAAAAAAAAAADSGRRIRAITFTERAAMRTQCRKLTKYIRLVDFLVIDTFLTLAITSTAELLSLISDKQRSQDAGAVSRAKPSADKPLLEDDATTHAETLALHAKQPSSLTTTQGPRPIFIVRMDASVPIEELEVRLTLQEEGDTLAKSGVAFFPTAEEFRAETESIIFDTLKVVTDPERLLTHPDLALYAQPSMDESGTAGDSLDLEMMIVEGAQFQTMVEDIGECLRKAFDEADTFCKTFVPFAKAFVENEQLYARLSLEHYQNEPLEVFQGMLSKYTAQQSAFEVMPTSSNVGIVCVDSEALKTRFVPSPVRCLRKIRELVPQVLRAKTQQNLSEMRHRNDILSQEAYSVEGFVEQLSFLKELGDNIDAVDASFGFAVKLHALCQDFHVPMEEEDNTSIYMLKETNKALHGSIHTAESAVGANTTRFAKELEEKIPRLHTKVSSLRAVLSNVIIFDPAAPSKEVIDFLEDAEKQYGEIQTQREKFTRFQKTLGVAVSTYDELDEVKQDLTIKLKLWRAFRDWDSLSMSWCRTIFEEVDAAAILLEVEKYLKTALQAERGLPGNLVAPTLRERVSDFKRTMPVVTALRCPALQDRHWDTIHRVLGYEVQGVEGLRLGHLIERRAMDHGEVLEQIAVEAVQEDVLVGMLVKVTNKWKTADFTILQYKDTKDKIIGGVDDVIVDLDDSLVTINTILGSRYVKPIRSQVDEWRNKLVLFQETFEEWLLCQRNWMYLESIFSAPDIQRQLPQESKLFAKIDASFRENMRRTADDPNCIKSCTRPGLRETLQKHNANLEKIQKSLEDYLETKRAAFARFYFLSNDELLEILAQTKDPQAVQPHLRKCFDALVALDFGDQPKSIDIKAMVSPEDERIELGKNLKARGNVEDWLTAVEKDMKLSLHKLMKVGLEDYFERSRIDWVRAHPGQIVATVAQIAWVLGTEATLRNAQAASAAGADATATREPSFVDNHFQEDVQTLDAWYRRNVAELDRLTMLVRSDLTKRERKIIVALVTTDVHARDIVETLRDEQVDSLNNFTWQQQLRYYWQKEDIDDCVVRQSNSVIRYAYEYEGCTSRLVITPLTDRCWMTLTGALQLKLGGSPSGPAGTGKTESSKDLAKALGIQCIVYNCSDQIDYKMMAKLFSGLAQAGCWTCLDEFNRIDIEVLSVVAQQLLTLRQGRLAGFDSIAFEGRQIELQEHHVIITMNPGYAGRTELPDNLKVLFRPVSMMVPDYSLIAEIMLFAEGFSDAKTLSRKMTKMYMLSSEQLSQQCHYDYGLRAVKSVLVMAGGLKRGNPHLSEDVVLIRAMRDSNLPKFLSQDVPLFFGILADLFPGVTVPYQDTGDLREMVESVLASETLQCVDAFVGKIIQLYETMNVRFGITIVGPTGGGKSTAYKTLAEALTRLYAQQHAAGIADDDIPYRTVHQQVLNPKCITMGELYGEFNELTQEWTDGLASSIMRGQVASETDDSKWIVFDGPIDALWIENMNTVLDDNMTLCLANGERIKLKAVMKCVFEVQDLEVASPATVSRLGVLYMTPDDLGWLPYVQTWATRDMRVRFGVYADAITSRLLDCVSGVFAEGLEYVQRHCSEPISTCGVQAAASFCKIFEALWGSSPVLSSLGADSSSLASGQQQEKKESKDKQPAQEKQAITEERILRLLDKIFAFAVTWSLGGPIKAADREGFDEWSRTAFERAALSMMGLSAKGQIFDYFVDLREEELRRWDEVVPQFEYSTRVPFSQLVVPTMDTVRFSYVAEKLLAIRRPCFLTGVTGTGKTVLLQSLLRELAQVSNDDNANNMSDAARKAAQEQEVRDSRLGISRVKPVMPILLGFSAQTASKVTQMSIESKLEKKRKTLLGAPAGQSAIICVDDVNMPTVEEYGAQPPIELLRQFLDFGGFYDREKLFFKEIEDTVLTVAAAPPGGGRNVVTPRFVRHFSVLCMPPASEASMMVMFTGILAGYLANGFAPDVRALAPVVVQSTIDVYERMCKEMLPTPSKSHYTFNLRDLSKVVQGILMIQPQRCAGPDTLTRLWVHESMRVFHDRLINSSDKLWFTELALELLRRNFKVQWSAEEVFGSDEATSGSSAAKPPLLFVDFLRGIADENEEEEDESEDDANRVDPRPYEEAQSIAQVAKVLEDALDDYNISFPSKMNLVFFRDAMEHIARIARILRQKRGNAMLVGVGGSGKQSLSRLAMFMSGMKCFQIEITKGYGPTEFREDLKRMMINAGVAGRKVGFLFTDSQIIVDDFLEDVNNILNSGEVPNLFPQDEMDRIVADMGAVVKRLGIPESRDNCKQVFVNRVRDNLHVVLCMSPVGNALRVWCRQFPSLINCCTIDWFLEWPQSALNSVAERFLAKLELPSEECREALVSACAVVHTSIATSAERFLEELNRTVYTTPKSYLDLIELYMSMLHDKRGELTLARDRLSNGIIKLEETNEMVQNLKQELNELMPVLEEKSKDAEVLLKQVAQEQAEASVVKAKVATEENEVNAKATQVAEVQADAQRDLDKAMPALEAAIGALDALDKKDITEIKNFIKPPAAVQTVMEAVNVLLGEKPDWDTAKKVMSDTKFMDNLKGYDKDNIPAATLKKLKKYVEDPMMAVDNVAKVSKAATSLCMWVHAMDVYSVVAKEVGPKRQRLQEMNETLAEANAVLAEKRAALQEVVDKVNALQATCDATLAEKNRLAEEAEQTQARLERAEKLTSGLASEGVRWRETVVVINAQVDELVGDVFLAAACVSYYGAFTGAYRDELVALWQNSVRDLHIPCSGSFNLVDTIGSAVLVREWQLCSLPTDEVSTNNALLATYGKRWPLMIDPQMQANRWIKQKEAKNRLECVKMSDADLLRALEGAVRNGRPLLVEDLGEQIDPGLEPILQKAIFRQNGRTLVRIGDADVDYDANFKFYMTTKLANPHYLPEVCIKVTIINFTVTMDGLEDQLLGLVVRKEKPEIEDRKNRLLMSMAADQKQLKDIESKILRMLSESKGDILDDEELINTLADSKTTSAIISERVAESEKTNAEVNRMRNSYRAVARRGSILYFVVADLAQIDSMYAYSLEYFQKLFSRSIDDSAPSMDPKTRLKNIMTYQNEFVFKNICRGLFETHKLLFAFLITVRIMRFETKRISDLEWTLFLRGPAALVSANPSVAKEPAGGLPDRYPLVAYQTLAVLSEAQPAIFGGLHTYILDHWDSSWAAWAASDCPQDEDLPLDEFCPTFVEDVASDEIEATSSEASDAAPAPRGLSSFHKLLVVKSFREEKTVFSIRHFVHAELGASFVHSPGTSMEDISADMDQKTPCIFVLSQGADPTSILLRFADKCGYTERLHVISLGQGQGAKAETLIANATRTGDWVLLQNCHLAKSWMPTLEEIIAGFNEPAKREATEANLNGEDGEMAATGGGGGAGGGPRRISGDMIHQDFRLFLTSFPAPYFPVSVLQNGLKLTNEPPKGLRANIFRSFDTVLQEDVLDSCPARPEDFRKLLFGLCFFHGVIQERRKFGPLGWNIRYDFDDSDLECSTQGLARFLNEQDEIPWDALRYVTGQINYGGRVTDDWDRRCLLSILGRFYTPGILEDGYTFSRSGRYYAPSDTDMAGYRSYVTGLPDIEDPEVFGMHDNANTTFELKESTTMVGAVISIEPRASGSGSGSTPDEIVEALALKMQESLPEILDVETEAGPRTFVMNEETGLYDPLATFLQQEIAKFNNLLERLSSSMQELVRAIKGFVVMSSDLDKMYTSFLNNAVPALWAQVAYPSLRPLSSWFEDLQTRVAFLREWLRHGEPVVFPLPAFFFPQGFMTGILQTHARKHKVAINSLSFDFSVFRCEEEEIVERPSNGVVVSGLHMEGARWDVASHAIQDSGPGEMYSSMRPIHFLPVEDFKPDPALYACPVYKTSTRAGALSTTGMSTNFVLPIYLPTEADPHFWIWRGVAMLCNLND</sequence>
<dbReference type="Pfam" id="PF18198">
    <property type="entry name" value="AAA_lid_11"/>
    <property type="match status" value="1"/>
</dbReference>
<dbReference type="Gene3D" id="3.10.490.20">
    <property type="match status" value="1"/>
</dbReference>
<keyword evidence="10" id="KW-0505">Motor protein</keyword>
<feature type="domain" description="Dynein heavy chain linker" evidence="16">
    <location>
        <begin position="894"/>
        <end position="1294"/>
    </location>
</feature>
<protein>
    <submittedName>
        <fullName evidence="25">Dynein heavy chain 6, axonemal</fullName>
    </submittedName>
</protein>
<organism evidence="25 26">
    <name type="scientific">Hondaea fermentalgiana</name>
    <dbReference type="NCBI Taxonomy" id="2315210"/>
    <lineage>
        <taxon>Eukaryota</taxon>
        <taxon>Sar</taxon>
        <taxon>Stramenopiles</taxon>
        <taxon>Bigyra</taxon>
        <taxon>Labyrinthulomycetes</taxon>
        <taxon>Thraustochytrida</taxon>
        <taxon>Thraustochytriidae</taxon>
        <taxon>Hondaea</taxon>
    </lineage>
</organism>
<evidence type="ECO:0000313" key="25">
    <source>
        <dbReference type="EMBL" id="GBG25533.1"/>
    </source>
</evidence>
<feature type="coiled-coil region" evidence="13">
    <location>
        <begin position="3020"/>
        <end position="3092"/>
    </location>
</feature>
<dbReference type="InterPro" id="IPR035699">
    <property type="entry name" value="AAA_6"/>
</dbReference>
<reference evidence="25 26" key="1">
    <citation type="submission" date="2017-12" db="EMBL/GenBank/DDBJ databases">
        <title>Sequencing, de novo assembly and annotation of complete genome of a new Thraustochytrid species, strain FCC1311.</title>
        <authorList>
            <person name="Sedici K."/>
            <person name="Godart F."/>
            <person name="Aiese Cigliano R."/>
            <person name="Sanseverino W."/>
            <person name="Barakat M."/>
            <person name="Ortet P."/>
            <person name="Marechal E."/>
            <person name="Cagnac O."/>
            <person name="Amato A."/>
        </authorList>
    </citation>
    <scope>NUCLEOTIDE SEQUENCE [LARGE SCALE GENOMIC DNA]</scope>
</reference>
<dbReference type="OrthoDB" id="5593012at2759"/>
<keyword evidence="26" id="KW-1185">Reference proteome</keyword>
<dbReference type="Pfam" id="PF03028">
    <property type="entry name" value="Dynein_heavy"/>
    <property type="match status" value="1"/>
</dbReference>
<dbReference type="Gene3D" id="1.20.920.30">
    <property type="match status" value="1"/>
</dbReference>
<dbReference type="FunFam" id="1.20.920.20:FF:000001">
    <property type="entry name" value="dynein heavy chain 2, axonemal"/>
    <property type="match status" value="1"/>
</dbReference>
<evidence type="ECO:0000256" key="7">
    <source>
        <dbReference type="ARBA" id="ARBA00023017"/>
    </source>
</evidence>
<feature type="domain" description="Dynein heavy chain AAA lid" evidence="22">
    <location>
        <begin position="3854"/>
        <end position="3992"/>
    </location>
</feature>
<evidence type="ECO:0000256" key="5">
    <source>
        <dbReference type="ARBA" id="ARBA00022741"/>
    </source>
</evidence>
<dbReference type="PANTHER" id="PTHR22878:SF68">
    <property type="entry name" value="DYNEIN HEAVY CHAIN 6, AXONEMAL-LIKE"/>
    <property type="match status" value="1"/>
</dbReference>
<evidence type="ECO:0000256" key="12">
    <source>
        <dbReference type="ARBA" id="ARBA00023273"/>
    </source>
</evidence>
<evidence type="ECO:0000259" key="20">
    <source>
        <dbReference type="Pfam" id="PF12781"/>
    </source>
</evidence>
<feature type="domain" description="Dynein heavy chain C-terminal" evidence="23">
    <location>
        <begin position="3999"/>
        <end position="4306"/>
    </location>
</feature>
<evidence type="ECO:0000256" key="1">
    <source>
        <dbReference type="ARBA" id="ARBA00004430"/>
    </source>
</evidence>
<dbReference type="Pfam" id="PF12780">
    <property type="entry name" value="AAA_8"/>
    <property type="match status" value="1"/>
</dbReference>
<feature type="domain" description="Dynein heavy chain AAA 5 extension" evidence="21">
    <location>
        <begin position="1960"/>
        <end position="2111"/>
    </location>
</feature>
<keyword evidence="3" id="KW-0493">Microtubule</keyword>
<name>A0A2R5GAF0_9STRA</name>
<dbReference type="GO" id="GO:0007018">
    <property type="term" value="P:microtubule-based movement"/>
    <property type="evidence" value="ECO:0007669"/>
    <property type="project" value="InterPro"/>
</dbReference>
<evidence type="ECO:0000259" key="15">
    <source>
        <dbReference type="Pfam" id="PF03028"/>
    </source>
</evidence>
<dbReference type="FunFam" id="1.20.920.30:FF:000009">
    <property type="entry name" value="Dynein heavy chain 9"/>
    <property type="match status" value="1"/>
</dbReference>
<evidence type="ECO:0000259" key="24">
    <source>
        <dbReference type="Pfam" id="PF22597"/>
    </source>
</evidence>
<dbReference type="Gene3D" id="1.10.8.1220">
    <property type="match status" value="1"/>
</dbReference>
<dbReference type="Proteomes" id="UP000241890">
    <property type="component" value="Unassembled WGS sequence"/>
</dbReference>
<dbReference type="InterPro" id="IPR043157">
    <property type="entry name" value="Dynein_AAA1S"/>
</dbReference>
<dbReference type="InterPro" id="IPR027417">
    <property type="entry name" value="P-loop_NTPase"/>
</dbReference>
<feature type="domain" description="Dynein 2 heavy chain 1 cytoplasmic ATPase lid" evidence="24">
    <location>
        <begin position="2352"/>
        <end position="2435"/>
    </location>
</feature>
<dbReference type="GO" id="GO:0008569">
    <property type="term" value="F:minus-end-directed microtubule motor activity"/>
    <property type="evidence" value="ECO:0007669"/>
    <property type="project" value="InterPro"/>
</dbReference>
<dbReference type="InterPro" id="IPR041466">
    <property type="entry name" value="Dynein_AAA5_ext"/>
</dbReference>
<dbReference type="GO" id="GO:0030286">
    <property type="term" value="C:dynein complex"/>
    <property type="evidence" value="ECO:0007669"/>
    <property type="project" value="UniProtKB-KW"/>
</dbReference>
<evidence type="ECO:0000256" key="6">
    <source>
        <dbReference type="ARBA" id="ARBA00022840"/>
    </source>
</evidence>
<dbReference type="Pfam" id="PF12774">
    <property type="entry name" value="AAA_6"/>
    <property type="match status" value="1"/>
</dbReference>
<dbReference type="GO" id="GO:0005874">
    <property type="term" value="C:microtubule"/>
    <property type="evidence" value="ECO:0007669"/>
    <property type="project" value="UniProtKB-KW"/>
</dbReference>
<evidence type="ECO:0000259" key="16">
    <source>
        <dbReference type="Pfam" id="PF08393"/>
    </source>
</evidence>
<dbReference type="Gene3D" id="1.20.920.20">
    <property type="match status" value="1"/>
</dbReference>
<dbReference type="InterPro" id="IPR041658">
    <property type="entry name" value="AAA_lid_11"/>
</dbReference>
<evidence type="ECO:0000256" key="8">
    <source>
        <dbReference type="ARBA" id="ARBA00023054"/>
    </source>
</evidence>
<dbReference type="InterPro" id="IPR024317">
    <property type="entry name" value="Dynein_heavy_chain_D4_dom"/>
</dbReference>
<dbReference type="Gene3D" id="3.20.180.20">
    <property type="entry name" value="Dynein heavy chain, N-terminal domain 2"/>
    <property type="match status" value="1"/>
</dbReference>
<dbReference type="Pfam" id="PF18199">
    <property type="entry name" value="Dynein_C"/>
    <property type="match status" value="1"/>
</dbReference>
<dbReference type="FunFam" id="3.20.180.20:FF:000003">
    <property type="entry name" value="Dynein heavy chain 12, axonemal"/>
    <property type="match status" value="1"/>
</dbReference>
<keyword evidence="7" id="KW-0243">Dynein</keyword>
<dbReference type="GO" id="GO:0005930">
    <property type="term" value="C:axoneme"/>
    <property type="evidence" value="ECO:0007669"/>
    <property type="project" value="UniProtKB-SubCell"/>
</dbReference>
<dbReference type="InterPro" id="IPR054354">
    <property type="entry name" value="DYNC2H1-like_lid"/>
</dbReference>
<gene>
    <name evidence="25" type="ORF">FCC1311_017522</name>
</gene>
<dbReference type="Gene3D" id="3.40.50.300">
    <property type="entry name" value="P-loop containing nucleotide triphosphate hydrolases"/>
    <property type="match status" value="5"/>
</dbReference>
<evidence type="ECO:0000256" key="14">
    <source>
        <dbReference type="SAM" id="MobiDB-lite"/>
    </source>
</evidence>
<evidence type="ECO:0000256" key="11">
    <source>
        <dbReference type="ARBA" id="ARBA00023212"/>
    </source>
</evidence>
<dbReference type="SUPFAM" id="SSF52540">
    <property type="entry name" value="P-loop containing nucleoside triphosphate hydrolases"/>
    <property type="match status" value="4"/>
</dbReference>
<feature type="region of interest" description="Disordered" evidence="14">
    <location>
        <begin position="2015"/>
        <end position="2034"/>
    </location>
</feature>
<dbReference type="FunFam" id="3.40.50.300:FF:000044">
    <property type="entry name" value="Dynein heavy chain 5, axonemal"/>
    <property type="match status" value="1"/>
</dbReference>
<dbReference type="Pfam" id="PF17852">
    <property type="entry name" value="Dynein_AAA_lid"/>
    <property type="match status" value="1"/>
</dbReference>
<evidence type="ECO:0000256" key="9">
    <source>
        <dbReference type="ARBA" id="ARBA00023069"/>
    </source>
</evidence>
<keyword evidence="6" id="KW-0067">ATP-binding</keyword>
<evidence type="ECO:0000259" key="23">
    <source>
        <dbReference type="Pfam" id="PF18199"/>
    </source>
</evidence>
<dbReference type="Gene3D" id="1.10.8.710">
    <property type="match status" value="1"/>
</dbReference>
<dbReference type="Gene3D" id="1.20.58.1120">
    <property type="match status" value="1"/>
</dbReference>
<dbReference type="FunFam" id="1.20.140.100:FF:000004">
    <property type="entry name" value="Dynein axonemal heavy chain 6"/>
    <property type="match status" value="1"/>
</dbReference>
<dbReference type="GO" id="GO:0051959">
    <property type="term" value="F:dynein light intermediate chain binding"/>
    <property type="evidence" value="ECO:0007669"/>
    <property type="project" value="InterPro"/>
</dbReference>
<dbReference type="InterPro" id="IPR026983">
    <property type="entry name" value="DHC"/>
</dbReference>
<dbReference type="Pfam" id="PF22597">
    <property type="entry name" value="DYN_lid"/>
    <property type="match status" value="1"/>
</dbReference>
<dbReference type="InterPro" id="IPR041228">
    <property type="entry name" value="Dynein_C"/>
</dbReference>
<dbReference type="EMBL" id="BEYU01000013">
    <property type="protein sequence ID" value="GBG25533.1"/>
    <property type="molecule type" value="Genomic_DNA"/>
</dbReference>
<dbReference type="Gene3D" id="1.20.140.100">
    <property type="entry name" value="Dynein heavy chain, N-terminal domain 2"/>
    <property type="match status" value="1"/>
</dbReference>
<comment type="subcellular location">
    <subcellularLocation>
        <location evidence="1">Cytoplasm</location>
        <location evidence="1">Cytoskeleton</location>
        <location evidence="1">Cilium axoneme</location>
    </subcellularLocation>
</comment>
<dbReference type="InterPro" id="IPR042222">
    <property type="entry name" value="Dynein_2_N"/>
</dbReference>
<keyword evidence="2" id="KW-0963">Cytoplasm</keyword>
<dbReference type="FunFam" id="3.10.490.20:FF:000005">
    <property type="entry name" value="Dynein axonemal heavy chain 6"/>
    <property type="match status" value="1"/>
</dbReference>
<keyword evidence="11" id="KW-0206">Cytoskeleton</keyword>
<accession>A0A2R5GAF0</accession>
<dbReference type="InterPro" id="IPR004273">
    <property type="entry name" value="Dynein_heavy_D6_P-loop"/>
</dbReference>
<evidence type="ECO:0000256" key="2">
    <source>
        <dbReference type="ARBA" id="ARBA00022490"/>
    </source>
</evidence>
<feature type="coiled-coil region" evidence="13">
    <location>
        <begin position="4067"/>
        <end position="4094"/>
    </location>
</feature>
<feature type="compositionally biased region" description="Basic and acidic residues" evidence="14">
    <location>
        <begin position="2020"/>
        <end position="2034"/>
    </location>
</feature>
<feature type="domain" description="Dynein heavy chain hydrolytic ATP-binding dynein motor region" evidence="17">
    <location>
        <begin position="1453"/>
        <end position="1778"/>
    </location>
</feature>
<evidence type="ECO:0000259" key="17">
    <source>
        <dbReference type="Pfam" id="PF12774"/>
    </source>
</evidence>
<keyword evidence="5" id="KW-0547">Nucleotide-binding</keyword>
<dbReference type="InterPro" id="IPR035706">
    <property type="entry name" value="AAA_9"/>
</dbReference>
<keyword evidence="8 13" id="KW-0175">Coiled coil</keyword>
<dbReference type="Pfam" id="PF12777">
    <property type="entry name" value="MT"/>
    <property type="match status" value="1"/>
</dbReference>
<dbReference type="InterPro" id="IPR043160">
    <property type="entry name" value="Dynein_C_barrel"/>
</dbReference>
<evidence type="ECO:0000256" key="4">
    <source>
        <dbReference type="ARBA" id="ARBA00022737"/>
    </source>
</evidence>
<dbReference type="FunFam" id="1.10.8.720:FF:000001">
    <property type="entry name" value="dynein heavy chain 7, axonemal"/>
    <property type="match status" value="1"/>
</dbReference>
<feature type="domain" description="Dynein heavy chain region D6 P-loop" evidence="15">
    <location>
        <begin position="3671"/>
        <end position="3751"/>
    </location>
</feature>
<evidence type="ECO:0000256" key="3">
    <source>
        <dbReference type="ARBA" id="ARBA00022701"/>
    </source>
</evidence>
<dbReference type="InParanoid" id="A0A2R5GAF0"/>
<dbReference type="Gene3D" id="6.10.140.1060">
    <property type="match status" value="1"/>
</dbReference>
<dbReference type="InterPro" id="IPR024743">
    <property type="entry name" value="Dynein_HC_stalk"/>
</dbReference>
<dbReference type="Gene3D" id="1.10.287.2620">
    <property type="match status" value="1"/>
</dbReference>
<feature type="compositionally biased region" description="Gly residues" evidence="14">
    <location>
        <begin position="3774"/>
        <end position="3784"/>
    </location>
</feature>
<proteinExistence type="predicted"/>
<dbReference type="Pfam" id="PF12781">
    <property type="entry name" value="AAA_9"/>
    <property type="match status" value="1"/>
</dbReference>
<dbReference type="Gene3D" id="1.10.472.130">
    <property type="match status" value="1"/>
</dbReference>
<evidence type="ECO:0000259" key="22">
    <source>
        <dbReference type="Pfam" id="PF18198"/>
    </source>
</evidence>
<dbReference type="InterPro" id="IPR042228">
    <property type="entry name" value="Dynein_linker_3"/>
</dbReference>
<dbReference type="InterPro" id="IPR013602">
    <property type="entry name" value="Dynein_heavy_linker"/>
</dbReference>
<feature type="region of interest" description="Disordered" evidence="14">
    <location>
        <begin position="3764"/>
        <end position="3786"/>
    </location>
</feature>
<feature type="domain" description="Dynein heavy chain coiled coil stalk" evidence="18">
    <location>
        <begin position="2808"/>
        <end position="3137"/>
    </location>
</feature>
<evidence type="ECO:0000256" key="13">
    <source>
        <dbReference type="SAM" id="Coils"/>
    </source>
</evidence>
<evidence type="ECO:0000313" key="26">
    <source>
        <dbReference type="Proteomes" id="UP000241890"/>
    </source>
</evidence>
<keyword evidence="9" id="KW-0969">Cilium</keyword>
<keyword evidence="4" id="KW-0677">Repeat</keyword>